<sequence>MYASVTFMPIFRHDSPYYAPLSTSAWLLVTGVLSVLFRILHHSPSFGNGSVHYFGDLRKRYQKWFLQGMAKVVEATARKPSSEIDNRALMWTFESLDEDHELERFFSSIPGFCSSTVINDPLGTIIKPNQDKLLWALIGLMDRTSSSNLVPKSVKQRRSVICVKAMDAASFPLNPQIFRRVFTEEWDGLLSSLEFGLFLRKRANQSDPLSACYAQCACAIIIARVQERDDRWFDLATGQLGVSGSVIRNFLAHGDSLLLANCTYIVRQLIHAYSKHGWTHSAGSRSRTLESVSKFDMKHTLPELQHDFCALWNEVVLLARNTQNYRIQSISTLSLRHIRNAYIDLHEGTDAAPTAFSASTDIDDLALELPLSYPLCDIESHRHKVTSSIPVVVGSSEATVPVPADASSILKHDATPPTADPSSTRPDALFSFLASPSLSIPQARPLENASNSHVVLSDGVSTSPQSYTQTAIPSHVTIVNHLPVSLLESTPSVVSEAAVVGIAKNTTGAVLPTSDCISQSTALDAPAPSFPVPVHTGILPAHPQLSAFPVPQYDLTPFGQLSLSSTTSAPVFSVAARSATSIADPDSA</sequence>
<evidence type="ECO:0000313" key="1">
    <source>
        <dbReference type="EMBL" id="KAI0293700.1"/>
    </source>
</evidence>
<dbReference type="Proteomes" id="UP001203297">
    <property type="component" value="Unassembled WGS sequence"/>
</dbReference>
<gene>
    <name evidence="1" type="ORF">B0F90DRAFT_1761323</name>
</gene>
<reference evidence="1" key="1">
    <citation type="journal article" date="2022" name="New Phytol.">
        <title>Evolutionary transition to the ectomycorrhizal habit in the genomes of a hyperdiverse lineage of mushroom-forming fungi.</title>
        <authorList>
            <person name="Looney B."/>
            <person name="Miyauchi S."/>
            <person name="Morin E."/>
            <person name="Drula E."/>
            <person name="Courty P.E."/>
            <person name="Kohler A."/>
            <person name="Kuo A."/>
            <person name="LaButti K."/>
            <person name="Pangilinan J."/>
            <person name="Lipzen A."/>
            <person name="Riley R."/>
            <person name="Andreopoulos W."/>
            <person name="He G."/>
            <person name="Johnson J."/>
            <person name="Nolan M."/>
            <person name="Tritt A."/>
            <person name="Barry K.W."/>
            <person name="Grigoriev I.V."/>
            <person name="Nagy L.G."/>
            <person name="Hibbett D."/>
            <person name="Henrissat B."/>
            <person name="Matheny P.B."/>
            <person name="Labbe J."/>
            <person name="Martin F.M."/>
        </authorList>
    </citation>
    <scope>NUCLEOTIDE SEQUENCE</scope>
    <source>
        <strain evidence="1">BPL690</strain>
    </source>
</reference>
<keyword evidence="2" id="KW-1185">Reference proteome</keyword>
<comment type="caution">
    <text evidence="1">The sequence shown here is derived from an EMBL/GenBank/DDBJ whole genome shotgun (WGS) entry which is preliminary data.</text>
</comment>
<evidence type="ECO:0000313" key="2">
    <source>
        <dbReference type="Proteomes" id="UP001203297"/>
    </source>
</evidence>
<proteinExistence type="predicted"/>
<dbReference type="AlphaFoldDB" id="A0AAD4LXP8"/>
<name>A0AAD4LXP8_9AGAM</name>
<dbReference type="EMBL" id="WTXG01000090">
    <property type="protein sequence ID" value="KAI0293700.1"/>
    <property type="molecule type" value="Genomic_DNA"/>
</dbReference>
<protein>
    <submittedName>
        <fullName evidence="1">Uncharacterized protein</fullName>
    </submittedName>
</protein>
<accession>A0AAD4LXP8</accession>
<organism evidence="1 2">
    <name type="scientific">Multifurca ochricompacta</name>
    <dbReference type="NCBI Taxonomy" id="376703"/>
    <lineage>
        <taxon>Eukaryota</taxon>
        <taxon>Fungi</taxon>
        <taxon>Dikarya</taxon>
        <taxon>Basidiomycota</taxon>
        <taxon>Agaricomycotina</taxon>
        <taxon>Agaricomycetes</taxon>
        <taxon>Russulales</taxon>
        <taxon>Russulaceae</taxon>
        <taxon>Multifurca</taxon>
    </lineage>
</organism>